<evidence type="ECO:0000313" key="16">
    <source>
        <dbReference type="Proteomes" id="UP000633365"/>
    </source>
</evidence>
<dbReference type="FunFam" id="3.20.20.70:FF:000004">
    <property type="entry name" value="Ribulose-phosphate 3-epimerase"/>
    <property type="match status" value="1"/>
</dbReference>
<dbReference type="InterPro" id="IPR000056">
    <property type="entry name" value="Ribul_P_3_epim-like"/>
</dbReference>
<dbReference type="HAMAP" id="MF_02227">
    <property type="entry name" value="RPE"/>
    <property type="match status" value="1"/>
</dbReference>
<feature type="active site" description="Proton donor" evidence="10 12">
    <location>
        <position position="173"/>
    </location>
</feature>
<evidence type="ECO:0000256" key="13">
    <source>
        <dbReference type="PIRSR" id="PIRSR001461-2"/>
    </source>
</evidence>
<keyword evidence="13" id="KW-0170">Cobalt</keyword>
<dbReference type="CDD" id="cd00429">
    <property type="entry name" value="RPE"/>
    <property type="match status" value="1"/>
</dbReference>
<evidence type="ECO:0000256" key="10">
    <source>
        <dbReference type="HAMAP-Rule" id="MF_02227"/>
    </source>
</evidence>
<gene>
    <name evidence="10 15" type="primary">rpe</name>
    <name evidence="15" type="ORF">JKK62_14440</name>
</gene>
<comment type="function">
    <text evidence="10">Catalyzes the reversible epimerization of D-ribulose 5-phosphate to D-xylulose 5-phosphate.</text>
</comment>
<keyword evidence="10 11" id="KW-0119">Carbohydrate metabolism</keyword>
<comment type="pathway">
    <text evidence="10">Carbohydrate degradation.</text>
</comment>
<evidence type="ECO:0000256" key="1">
    <source>
        <dbReference type="ARBA" id="ARBA00001782"/>
    </source>
</evidence>
<comment type="cofactor">
    <cofactor evidence="5">
        <name>Fe(2+)</name>
        <dbReference type="ChEBI" id="CHEBI:29033"/>
    </cofactor>
</comment>
<dbReference type="SUPFAM" id="SSF51366">
    <property type="entry name" value="Ribulose-phoshate binding barrel"/>
    <property type="match status" value="1"/>
</dbReference>
<dbReference type="Proteomes" id="UP000633365">
    <property type="component" value="Unassembled WGS sequence"/>
</dbReference>
<evidence type="ECO:0000256" key="11">
    <source>
        <dbReference type="PIRNR" id="PIRNR001461"/>
    </source>
</evidence>
<organism evidence="15 16">
    <name type="scientific">Ruminococcus difficilis</name>
    <dbReference type="NCBI Taxonomy" id="2763069"/>
    <lineage>
        <taxon>Bacteria</taxon>
        <taxon>Bacillati</taxon>
        <taxon>Bacillota</taxon>
        <taxon>Clostridia</taxon>
        <taxon>Eubacteriales</taxon>
        <taxon>Oscillospiraceae</taxon>
        <taxon>Ruminococcus</taxon>
    </lineage>
</organism>
<feature type="binding site" evidence="10 13">
    <location>
        <position position="33"/>
    </location>
    <ligand>
        <name>a divalent metal cation</name>
        <dbReference type="ChEBI" id="CHEBI:60240"/>
    </ligand>
</feature>
<evidence type="ECO:0000256" key="3">
    <source>
        <dbReference type="ARBA" id="ARBA00001941"/>
    </source>
</evidence>
<keyword evidence="16" id="KW-1185">Reference proteome</keyword>
<feature type="binding site" evidence="10">
    <location>
        <begin position="173"/>
        <end position="175"/>
    </location>
    <ligand>
        <name>substrate</name>
    </ligand>
</feature>
<dbReference type="GO" id="GO:0004750">
    <property type="term" value="F:D-ribulose-phosphate 3-epimerase activity"/>
    <property type="evidence" value="ECO:0007669"/>
    <property type="project" value="UniProtKB-UniRule"/>
</dbReference>
<evidence type="ECO:0000256" key="7">
    <source>
        <dbReference type="ARBA" id="ARBA00013188"/>
    </source>
</evidence>
<evidence type="ECO:0000256" key="2">
    <source>
        <dbReference type="ARBA" id="ARBA00001936"/>
    </source>
</evidence>
<comment type="cofactor">
    <cofactor evidence="10 13">
        <name>a divalent metal cation</name>
        <dbReference type="ChEBI" id="CHEBI:60240"/>
    </cofactor>
    <text evidence="10 13">Binds 1 divalent metal cation per subunit.</text>
</comment>
<dbReference type="Pfam" id="PF00834">
    <property type="entry name" value="Ribul_P_3_epim"/>
    <property type="match status" value="1"/>
</dbReference>
<feature type="binding site" evidence="10 14">
    <location>
        <position position="64"/>
    </location>
    <ligand>
        <name>substrate</name>
    </ligand>
</feature>
<dbReference type="GO" id="GO:0005737">
    <property type="term" value="C:cytoplasm"/>
    <property type="evidence" value="ECO:0007669"/>
    <property type="project" value="UniProtKB-ARBA"/>
</dbReference>
<evidence type="ECO:0000256" key="4">
    <source>
        <dbReference type="ARBA" id="ARBA00001947"/>
    </source>
</evidence>
<dbReference type="PIRSF" id="PIRSF001461">
    <property type="entry name" value="RPE"/>
    <property type="match status" value="1"/>
</dbReference>
<evidence type="ECO:0000256" key="6">
    <source>
        <dbReference type="ARBA" id="ARBA00009541"/>
    </source>
</evidence>
<dbReference type="NCBIfam" id="NF004076">
    <property type="entry name" value="PRK05581.1-4"/>
    <property type="match status" value="1"/>
</dbReference>
<dbReference type="AlphaFoldDB" id="A0A935C3L6"/>
<comment type="cofactor">
    <cofactor evidence="2">
        <name>Mn(2+)</name>
        <dbReference type="ChEBI" id="CHEBI:29035"/>
    </cofactor>
</comment>
<accession>A0A935C3L6</accession>
<feature type="binding site" evidence="10 13">
    <location>
        <position position="31"/>
    </location>
    <ligand>
        <name>a divalent metal cation</name>
        <dbReference type="ChEBI" id="CHEBI:60240"/>
    </ligand>
</feature>
<feature type="binding site" evidence="10 13">
    <location>
        <position position="173"/>
    </location>
    <ligand>
        <name>a divalent metal cation</name>
        <dbReference type="ChEBI" id="CHEBI:60240"/>
    </ligand>
</feature>
<keyword evidence="13" id="KW-0862">Zinc</keyword>
<evidence type="ECO:0000256" key="14">
    <source>
        <dbReference type="PIRSR" id="PIRSR001461-3"/>
    </source>
</evidence>
<keyword evidence="9 10" id="KW-0413">Isomerase</keyword>
<comment type="catalytic activity">
    <reaction evidence="1 10 11">
        <text>D-ribulose 5-phosphate = D-xylulose 5-phosphate</text>
        <dbReference type="Rhea" id="RHEA:13677"/>
        <dbReference type="ChEBI" id="CHEBI:57737"/>
        <dbReference type="ChEBI" id="CHEBI:58121"/>
        <dbReference type="EC" id="5.1.3.1"/>
    </reaction>
</comment>
<feature type="active site" description="Proton acceptor" evidence="10 12">
    <location>
        <position position="33"/>
    </location>
</feature>
<dbReference type="PROSITE" id="PS01085">
    <property type="entry name" value="RIBUL_P_3_EPIMER_1"/>
    <property type="match status" value="1"/>
</dbReference>
<comment type="caution">
    <text evidence="10">Lacks conserved residue(s) required for the propagation of feature annotation.</text>
</comment>
<sequence length="216" mass="23307">MLIAPSLLSCDFSVFRDEIVRIDQGGADIMHLDVMDGHFVPNLTFGAPVIKKLRNATDKPFDVHLMISEPHRYINDFADAGADIISFHTESDSDIDETLRLIEARGVKPALAIKPGTAPEVVLPYLDRLYMVLVMTVEPGFGGQSFMPDMMDKVTFLKKEIGERGLSTLIEVDGGIAKDTIATAAKAGVDICVAGTAVFGAPNAKEAITELRALCG</sequence>
<dbReference type="PROSITE" id="PS01086">
    <property type="entry name" value="RIBUL_P_3_EPIMER_2"/>
    <property type="match status" value="1"/>
</dbReference>
<comment type="cofactor">
    <cofactor evidence="4">
        <name>Zn(2+)</name>
        <dbReference type="ChEBI" id="CHEBI:29105"/>
    </cofactor>
</comment>
<name>A0A935C3L6_9FIRM</name>
<evidence type="ECO:0000256" key="12">
    <source>
        <dbReference type="PIRSR" id="PIRSR001461-1"/>
    </source>
</evidence>
<dbReference type="InterPro" id="IPR013785">
    <property type="entry name" value="Aldolase_TIM"/>
</dbReference>
<dbReference type="NCBIfam" id="TIGR01163">
    <property type="entry name" value="rpe"/>
    <property type="match status" value="1"/>
</dbReference>
<keyword evidence="13" id="KW-0464">Manganese</keyword>
<dbReference type="PANTHER" id="PTHR11749">
    <property type="entry name" value="RIBULOSE-5-PHOSPHATE-3-EPIMERASE"/>
    <property type="match status" value="1"/>
</dbReference>
<comment type="cofactor">
    <cofactor evidence="3">
        <name>Co(2+)</name>
        <dbReference type="ChEBI" id="CHEBI:48828"/>
    </cofactor>
</comment>
<evidence type="ECO:0000256" key="9">
    <source>
        <dbReference type="ARBA" id="ARBA00023235"/>
    </source>
</evidence>
<dbReference type="GO" id="GO:0046872">
    <property type="term" value="F:metal ion binding"/>
    <property type="evidence" value="ECO:0007669"/>
    <property type="project" value="UniProtKB-UniRule"/>
</dbReference>
<dbReference type="InterPro" id="IPR011060">
    <property type="entry name" value="RibuloseP-bd_barrel"/>
</dbReference>
<comment type="caution">
    <text evidence="15">The sequence shown here is derived from an EMBL/GenBank/DDBJ whole genome shotgun (WGS) entry which is preliminary data.</text>
</comment>
<dbReference type="GO" id="GO:0006098">
    <property type="term" value="P:pentose-phosphate shunt"/>
    <property type="evidence" value="ECO:0007669"/>
    <property type="project" value="UniProtKB-UniRule"/>
</dbReference>
<evidence type="ECO:0000313" key="15">
    <source>
        <dbReference type="EMBL" id="MBK6089821.1"/>
    </source>
</evidence>
<comment type="similarity">
    <text evidence="6 10 11">Belongs to the ribulose-phosphate 3-epimerase family.</text>
</comment>
<feature type="binding site" evidence="14">
    <location>
        <position position="175"/>
    </location>
    <ligand>
        <name>substrate</name>
    </ligand>
</feature>
<feature type="binding site" evidence="10 13">
    <location>
        <position position="64"/>
    </location>
    <ligand>
        <name>a divalent metal cation</name>
        <dbReference type="ChEBI" id="CHEBI:60240"/>
    </ligand>
</feature>
<dbReference type="Gene3D" id="3.20.20.70">
    <property type="entry name" value="Aldolase class I"/>
    <property type="match status" value="1"/>
</dbReference>
<proteinExistence type="inferred from homology"/>
<feature type="binding site" evidence="10 14">
    <location>
        <position position="6"/>
    </location>
    <ligand>
        <name>substrate</name>
    </ligand>
</feature>
<dbReference type="EC" id="5.1.3.1" evidence="7 10"/>
<keyword evidence="8 10" id="KW-0479">Metal-binding</keyword>
<protein>
    <recommendedName>
        <fullName evidence="7 10">Ribulose-phosphate 3-epimerase</fullName>
        <ecNumber evidence="7 10">5.1.3.1</ecNumber>
    </recommendedName>
</protein>
<reference evidence="15" key="1">
    <citation type="submission" date="2021-01" db="EMBL/GenBank/DDBJ databases">
        <title>Genome public.</title>
        <authorList>
            <person name="Liu C."/>
            <person name="Sun Q."/>
        </authorList>
    </citation>
    <scope>NUCLEOTIDE SEQUENCE</scope>
    <source>
        <strain evidence="15">M6</strain>
    </source>
</reference>
<evidence type="ECO:0000256" key="8">
    <source>
        <dbReference type="ARBA" id="ARBA00022723"/>
    </source>
</evidence>
<dbReference type="EMBL" id="JAEQMG010000163">
    <property type="protein sequence ID" value="MBK6089821.1"/>
    <property type="molecule type" value="Genomic_DNA"/>
</dbReference>
<dbReference type="GO" id="GO:0019323">
    <property type="term" value="P:pentose catabolic process"/>
    <property type="evidence" value="ECO:0007669"/>
    <property type="project" value="UniProtKB-UniRule"/>
</dbReference>
<dbReference type="InterPro" id="IPR026019">
    <property type="entry name" value="Ribul_P_3_epim"/>
</dbReference>
<feature type="binding site" evidence="10 14">
    <location>
        <begin position="140"/>
        <end position="143"/>
    </location>
    <ligand>
        <name>substrate</name>
    </ligand>
</feature>
<evidence type="ECO:0000256" key="5">
    <source>
        <dbReference type="ARBA" id="ARBA00001954"/>
    </source>
</evidence>
<feature type="binding site" evidence="14">
    <location>
        <begin position="195"/>
        <end position="196"/>
    </location>
    <ligand>
        <name>substrate</name>
    </ligand>
</feature>